<reference evidence="4" key="1">
    <citation type="submission" date="2016-01" db="EMBL/GenBank/DDBJ databases">
        <authorList>
            <person name="Peeters C."/>
        </authorList>
    </citation>
    <scope>NUCLEOTIDE SEQUENCE</scope>
    <source>
        <strain evidence="4">LMG 29322</strain>
    </source>
</reference>
<dbReference type="InterPro" id="IPR015910">
    <property type="entry name" value="I/U_nuclsd_hydro_CS"/>
</dbReference>
<sequence>MHGGHGMTKHRIIYDTDPGIDDAIAFVFQTLHPDIELVGVTSVFGNASIDTTTTNALYLASRFAPHVLVARGAARPLRHPPPKPIPYIHGNDGLGDIERLGRVDKQVDARAAHRFIVETVRAHPGEITLLAVGPMTNLALALQDDPDIAGLVREVVVMGGAFGFNGTLGNVTPAAEANMHGDPDAADIVFGAPWKVSIVGLDVTHETIMTTAFLASLRDSASDAGGFVWDISRFYERFHVEEGLPGGIYAHDYSAAAFVVARESYTTRSGPVRVLTDGIAAGLTIQKPASMHGSAPDWDTRPNCDACIGVDANAVLELFANTLRS</sequence>
<dbReference type="Pfam" id="PF01156">
    <property type="entry name" value="IU_nuc_hydro"/>
    <property type="match status" value="1"/>
</dbReference>
<dbReference type="PANTHER" id="PTHR12304">
    <property type="entry name" value="INOSINE-URIDINE PREFERRING NUCLEOSIDE HYDROLASE"/>
    <property type="match status" value="1"/>
</dbReference>
<name>A0A158AJJ4_9BURK</name>
<evidence type="ECO:0000313" key="4">
    <source>
        <dbReference type="EMBL" id="SAK57849.1"/>
    </source>
</evidence>
<keyword evidence="1 4" id="KW-0378">Hydrolase</keyword>
<dbReference type="GO" id="GO:0005829">
    <property type="term" value="C:cytosol"/>
    <property type="evidence" value="ECO:0007669"/>
    <property type="project" value="TreeGrafter"/>
</dbReference>
<protein>
    <submittedName>
        <fullName evidence="4">Inosine-uridine preferring nucleoside hydrolase</fullName>
    </submittedName>
</protein>
<proteinExistence type="predicted"/>
<dbReference type="STRING" id="1777140.AWB79_02450"/>
<dbReference type="CDD" id="cd02650">
    <property type="entry name" value="nuc_hydro_CaPnhB"/>
    <property type="match status" value="1"/>
</dbReference>
<gene>
    <name evidence="4" type="ORF">AWB79_02450</name>
</gene>
<dbReference type="Gene3D" id="3.90.245.10">
    <property type="entry name" value="Ribonucleoside hydrolase-like"/>
    <property type="match status" value="1"/>
</dbReference>
<dbReference type="InterPro" id="IPR001910">
    <property type="entry name" value="Inosine/uridine_hydrolase_dom"/>
</dbReference>
<keyword evidence="2" id="KW-0326">Glycosidase</keyword>
<dbReference type="EMBL" id="FCOA02000006">
    <property type="protein sequence ID" value="SAK57849.1"/>
    <property type="molecule type" value="Genomic_DNA"/>
</dbReference>
<evidence type="ECO:0000259" key="3">
    <source>
        <dbReference type="Pfam" id="PF01156"/>
    </source>
</evidence>
<dbReference type="PANTHER" id="PTHR12304:SF4">
    <property type="entry name" value="URIDINE NUCLEOSIDASE"/>
    <property type="match status" value="1"/>
</dbReference>
<evidence type="ECO:0000313" key="5">
    <source>
        <dbReference type="Proteomes" id="UP000054851"/>
    </source>
</evidence>
<dbReference type="InterPro" id="IPR023186">
    <property type="entry name" value="IUNH"/>
</dbReference>
<dbReference type="GO" id="GO:0045437">
    <property type="term" value="F:uridine nucleosidase activity"/>
    <property type="evidence" value="ECO:0007669"/>
    <property type="project" value="UniProtKB-ARBA"/>
</dbReference>
<dbReference type="AlphaFoldDB" id="A0A158AJJ4"/>
<dbReference type="InterPro" id="IPR036452">
    <property type="entry name" value="Ribo_hydro-like"/>
</dbReference>
<evidence type="ECO:0000256" key="1">
    <source>
        <dbReference type="ARBA" id="ARBA00022801"/>
    </source>
</evidence>
<comment type="caution">
    <text evidence="4">The sequence shown here is derived from an EMBL/GenBank/DDBJ whole genome shotgun (WGS) entry which is preliminary data.</text>
</comment>
<dbReference type="GO" id="GO:0008477">
    <property type="term" value="F:purine nucleosidase activity"/>
    <property type="evidence" value="ECO:0007669"/>
    <property type="project" value="TreeGrafter"/>
</dbReference>
<dbReference type="GO" id="GO:0006152">
    <property type="term" value="P:purine nucleoside catabolic process"/>
    <property type="evidence" value="ECO:0007669"/>
    <property type="project" value="TreeGrafter"/>
</dbReference>
<dbReference type="Proteomes" id="UP000054851">
    <property type="component" value="Unassembled WGS sequence"/>
</dbReference>
<dbReference type="SUPFAM" id="SSF53590">
    <property type="entry name" value="Nucleoside hydrolase"/>
    <property type="match status" value="1"/>
</dbReference>
<keyword evidence="5" id="KW-1185">Reference proteome</keyword>
<accession>A0A158AJJ4</accession>
<dbReference type="PROSITE" id="PS01247">
    <property type="entry name" value="IUNH"/>
    <property type="match status" value="1"/>
</dbReference>
<feature type="domain" description="Inosine/uridine-preferring nucleoside hydrolase" evidence="3">
    <location>
        <begin position="12"/>
        <end position="316"/>
    </location>
</feature>
<organism evidence="4 5">
    <name type="scientific">Caballeronia hypogeia</name>
    <dbReference type="NCBI Taxonomy" id="1777140"/>
    <lineage>
        <taxon>Bacteria</taxon>
        <taxon>Pseudomonadati</taxon>
        <taxon>Pseudomonadota</taxon>
        <taxon>Betaproteobacteria</taxon>
        <taxon>Burkholderiales</taxon>
        <taxon>Burkholderiaceae</taxon>
        <taxon>Caballeronia</taxon>
    </lineage>
</organism>
<evidence type="ECO:0000256" key="2">
    <source>
        <dbReference type="ARBA" id="ARBA00023295"/>
    </source>
</evidence>